<keyword evidence="4" id="KW-0804">Transcription</keyword>
<dbReference type="RefSeq" id="WP_187333930.1">
    <property type="nucleotide sequence ID" value="NZ_CP060490.1"/>
</dbReference>
<dbReference type="InterPro" id="IPR036388">
    <property type="entry name" value="WH-like_DNA-bd_sf"/>
</dbReference>
<organism evidence="5 6">
    <name type="scientific">Oscillibacter hominis</name>
    <dbReference type="NCBI Taxonomy" id="2763056"/>
    <lineage>
        <taxon>Bacteria</taxon>
        <taxon>Bacillati</taxon>
        <taxon>Bacillota</taxon>
        <taxon>Clostridia</taxon>
        <taxon>Eubacteriales</taxon>
        <taxon>Oscillospiraceae</taxon>
        <taxon>Oscillibacter</taxon>
    </lineage>
</organism>
<evidence type="ECO:0000256" key="4">
    <source>
        <dbReference type="ARBA" id="ARBA00023163"/>
    </source>
</evidence>
<reference evidence="5 6" key="1">
    <citation type="submission" date="2020-08" db="EMBL/GenBank/DDBJ databases">
        <authorList>
            <person name="Liu C."/>
            <person name="Sun Q."/>
        </authorList>
    </citation>
    <scope>NUCLEOTIDE SEQUENCE [LARGE SCALE GENOMIC DNA]</scope>
    <source>
        <strain evidence="5 6">NSJ-62</strain>
    </source>
</reference>
<dbReference type="AlphaFoldDB" id="A0A7G9B7H1"/>
<evidence type="ECO:0000256" key="3">
    <source>
        <dbReference type="ARBA" id="ARBA00023125"/>
    </source>
</evidence>
<dbReference type="InterPro" id="IPR005650">
    <property type="entry name" value="BlaI_family"/>
</dbReference>
<evidence type="ECO:0000256" key="1">
    <source>
        <dbReference type="ARBA" id="ARBA00011046"/>
    </source>
</evidence>
<proteinExistence type="inferred from homology"/>
<comment type="similarity">
    <text evidence="1">Belongs to the BlaI transcriptional regulatory family.</text>
</comment>
<dbReference type="GO" id="GO:0045892">
    <property type="term" value="P:negative regulation of DNA-templated transcription"/>
    <property type="evidence" value="ECO:0007669"/>
    <property type="project" value="InterPro"/>
</dbReference>
<gene>
    <name evidence="5" type="ORF">H8790_05740</name>
</gene>
<dbReference type="InterPro" id="IPR036390">
    <property type="entry name" value="WH_DNA-bd_sf"/>
</dbReference>
<dbReference type="Gene3D" id="1.10.10.10">
    <property type="entry name" value="Winged helix-like DNA-binding domain superfamily/Winged helix DNA-binding domain"/>
    <property type="match status" value="1"/>
</dbReference>
<dbReference type="Gene3D" id="1.10.4040.10">
    <property type="entry name" value="Penicillinase repressor domain"/>
    <property type="match status" value="1"/>
</dbReference>
<accession>A0A7G9B7H1</accession>
<name>A0A7G9B7H1_9FIRM</name>
<evidence type="ECO:0000256" key="2">
    <source>
        <dbReference type="ARBA" id="ARBA00023015"/>
    </source>
</evidence>
<dbReference type="GO" id="GO:0003677">
    <property type="term" value="F:DNA binding"/>
    <property type="evidence" value="ECO:0007669"/>
    <property type="project" value="UniProtKB-KW"/>
</dbReference>
<evidence type="ECO:0000313" key="6">
    <source>
        <dbReference type="Proteomes" id="UP000515960"/>
    </source>
</evidence>
<dbReference type="SUPFAM" id="SSF46785">
    <property type="entry name" value="Winged helix' DNA-binding domain"/>
    <property type="match status" value="1"/>
</dbReference>
<dbReference type="Proteomes" id="UP000515960">
    <property type="component" value="Chromosome"/>
</dbReference>
<sequence>MEGKLFESELKVMELLWRDGEATAKDLAAELGRTVGWSKTTAYTVIKKCVDKGAASREESGFRCRPLVSREEVRTAETDQLIDRLYGGSADRLVASLLDGKRLSAAEIARLKELVEQWEE</sequence>
<dbReference type="EMBL" id="CP060490">
    <property type="protein sequence ID" value="QNL45502.1"/>
    <property type="molecule type" value="Genomic_DNA"/>
</dbReference>
<dbReference type="Pfam" id="PF03965">
    <property type="entry name" value="Penicillinase_R"/>
    <property type="match status" value="1"/>
</dbReference>
<evidence type="ECO:0000313" key="5">
    <source>
        <dbReference type="EMBL" id="QNL45502.1"/>
    </source>
</evidence>
<keyword evidence="6" id="KW-1185">Reference proteome</keyword>
<dbReference type="PIRSF" id="PIRSF019455">
    <property type="entry name" value="CopR_AtkY"/>
    <property type="match status" value="1"/>
</dbReference>
<dbReference type="KEGG" id="ohi:H8790_05740"/>
<protein>
    <submittedName>
        <fullName evidence="5">BlaI/MecI/CopY family transcriptional regulator</fullName>
    </submittedName>
</protein>
<keyword evidence="3" id="KW-0238">DNA-binding</keyword>
<keyword evidence="2" id="KW-0805">Transcription regulation</keyword>